<organism evidence="1 2">
    <name type="scientific">Pneumocystis oryctolagi</name>
    <dbReference type="NCBI Taxonomy" id="42067"/>
    <lineage>
        <taxon>Eukaryota</taxon>
        <taxon>Fungi</taxon>
        <taxon>Dikarya</taxon>
        <taxon>Ascomycota</taxon>
        <taxon>Taphrinomycotina</taxon>
        <taxon>Pneumocystomycetes</taxon>
        <taxon>Pneumocystaceae</taxon>
        <taxon>Pneumocystis</taxon>
    </lineage>
</organism>
<protein>
    <submittedName>
        <fullName evidence="1">Uncharacterized protein</fullName>
    </submittedName>
</protein>
<sequence length="1116" mass="129067">MEKEECCLDESLRIEKTIDLTSSLEFSPQKNESIDNQCCEEIYNENKSISLDENEIGGDMKRFSGVLNILDQEAFEKDVFLKADYEAIERSLSNDCKRLQRLNKEKIKLLKKIEKIEEKAYSLSPFDLNMVDQQKISDLNNQLFLVQEDIRDVSKRVENLSSRKDKYKQGLTSSECFKETDREYLIRIGKITPFSKISGLERQVDVETLDESLSVDSTFQEKNISQNGISDHKVRVDNVSQDELIQEKHCLKDNDKIKSSEDFGDFSVNNNDEYSEEDRQINEYQDFSCIDDGDEKYYQELISGLRNWVSGRKHERMKYNTVRQESEIFNEVEEWFCPHPTIKDCKYEGGYSLPGDIHSKLFNYQKTCIQWLWELYCQSTGGIIADEMGLGKTIQIVGFLGGLHYSRKLSGPIMIVCPATIMKQWVIEFHKWWPPFRVAILHITGSGLVNKHQELEKKIENNKFSKNTISHKLKIIRSIKKIIEKITTLGHVLIITYSGLRIYREYLFENKWAYCVLDEGHKIRNPESDISFICKQIKTPHRIILSGTPIQNNLDELWCLFDFISPGHLGTLPVFQSQFSVPLNIGGYANATNIQVQTAYKCACVLRDLISPYLLRRMKADVAADLPNKSEQVLFCKLTKFQKEAYKSFLNSKDMDLILKGEKQVLYGIDILRKICNHPDLVYRETFLKNNNTEYGDSRKSGKMQVVKEILKLWKSQGHRTLLFAQTKQMLDILEKSIKKMDQFNYFRMDGGTSISSRQSLVDKFNNSNDIDIFLLTTRVGGLGVNLTGANRVIIYDPDWNPSTDVQARERSWRLGQKKEVIIYRLMTSGTIEEKIYHRQIFKQFLTNKILKDPKQRRFFKTTDLYDLFSLKSDDIGGTETGEMFIGTERICGKIKPLLTTSKNQNMNDNYKLKMVPGVTGVEDFTVDNTLSKKKDNEFQILEDIFAKSGVCSTLQHDMIMDSSHQEVSLIEKEATRISEEALKVLKASRKEIRKSGIGTSTWTEKSKESSEINFTEDRNFTSSLLLNSKVTDKHERKLSSAQNLLDQVLNDRSIRLIKKICEFIIMKGGKASSADIVERFGTSVNGSQQVIEFRKILKKIAKWENKFWVLKEEFL</sequence>
<evidence type="ECO:0000313" key="2">
    <source>
        <dbReference type="Proteomes" id="UP000768646"/>
    </source>
</evidence>
<gene>
    <name evidence="1" type="ORF">PORY_000116</name>
</gene>
<comment type="caution">
    <text evidence="1">The sequence shown here is derived from an EMBL/GenBank/DDBJ whole genome shotgun (WGS) entry which is preliminary data.</text>
</comment>
<keyword evidence="2" id="KW-1185">Reference proteome</keyword>
<accession>A0ACB7CGF4</accession>
<name>A0ACB7CGF4_9ASCO</name>
<dbReference type="EMBL" id="JABTEG010000001">
    <property type="protein sequence ID" value="KAG4306128.1"/>
    <property type="molecule type" value="Genomic_DNA"/>
</dbReference>
<dbReference type="Proteomes" id="UP000768646">
    <property type="component" value="Unassembled WGS sequence"/>
</dbReference>
<proteinExistence type="predicted"/>
<evidence type="ECO:0000313" key="1">
    <source>
        <dbReference type="EMBL" id="KAG4306128.1"/>
    </source>
</evidence>
<reference evidence="1 2" key="1">
    <citation type="journal article" date="2021" name="Commun. Biol.">
        <title>Genomic insights into the host specific adaptation of the Pneumocystis genus.</title>
        <authorList>
            <person name="Cisse O.H."/>
            <person name="Ma L."/>
            <person name="Dekker J.P."/>
            <person name="Khil P.P."/>
            <person name="Youn J.-H."/>
            <person name="Brenchley J.M."/>
            <person name="Blair R."/>
            <person name="Pahar B."/>
            <person name="Chabe M."/>
            <person name="Van Rompay K.K.A."/>
            <person name="Keesler R."/>
            <person name="Sukura A."/>
            <person name="Hirsch V."/>
            <person name="Kutty G."/>
            <person name="Liu Y."/>
            <person name="Peng L."/>
            <person name="Chen J."/>
            <person name="Song J."/>
            <person name="Weissenbacher-Lang C."/>
            <person name="Xu J."/>
            <person name="Upham N.S."/>
            <person name="Stajich J.E."/>
            <person name="Cuomo C.A."/>
            <person name="Cushion M.T."/>
            <person name="Kovacs J.A."/>
        </authorList>
    </citation>
    <scope>NUCLEOTIDE SEQUENCE [LARGE SCALE GENOMIC DNA]</scope>
    <source>
        <strain evidence="1 2">RABM</strain>
    </source>
</reference>